<evidence type="ECO:0000313" key="2">
    <source>
        <dbReference type="Proteomes" id="UP001549320"/>
    </source>
</evidence>
<comment type="caution">
    <text evidence="1">The sequence shown here is derived from an EMBL/GenBank/DDBJ whole genome shotgun (WGS) entry which is preliminary data.</text>
</comment>
<gene>
    <name evidence="1" type="ORF">ABIE13_002314</name>
</gene>
<evidence type="ECO:0000313" key="1">
    <source>
        <dbReference type="EMBL" id="MET4577203.1"/>
    </source>
</evidence>
<dbReference type="EMBL" id="JBEPSH010000004">
    <property type="protein sequence ID" value="MET4577203.1"/>
    <property type="molecule type" value="Genomic_DNA"/>
</dbReference>
<protein>
    <submittedName>
        <fullName evidence="1">Uncharacterized protein</fullName>
    </submittedName>
</protein>
<keyword evidence="2" id="KW-1185">Reference proteome</keyword>
<dbReference type="RefSeq" id="WP_354443386.1">
    <property type="nucleotide sequence ID" value="NZ_JBEPSH010000004.1"/>
</dbReference>
<proteinExistence type="predicted"/>
<name>A0ABV2Q8K4_9BURK</name>
<organism evidence="1 2">
    <name type="scientific">Ottowia thiooxydans</name>
    <dbReference type="NCBI Taxonomy" id="219182"/>
    <lineage>
        <taxon>Bacteria</taxon>
        <taxon>Pseudomonadati</taxon>
        <taxon>Pseudomonadota</taxon>
        <taxon>Betaproteobacteria</taxon>
        <taxon>Burkholderiales</taxon>
        <taxon>Comamonadaceae</taxon>
        <taxon>Ottowia</taxon>
    </lineage>
</organism>
<accession>A0ABV2Q8K4</accession>
<reference evidence="1 2" key="1">
    <citation type="submission" date="2024-06" db="EMBL/GenBank/DDBJ databases">
        <title>Sorghum-associated microbial communities from plants grown in Nebraska, USA.</title>
        <authorList>
            <person name="Schachtman D."/>
        </authorList>
    </citation>
    <scope>NUCLEOTIDE SEQUENCE [LARGE SCALE GENOMIC DNA]</scope>
    <source>
        <strain evidence="1 2">2709</strain>
    </source>
</reference>
<sequence>MPKPYVFESRETLIERLRSPGLAEISRQFFAVRCPSMMEVVRTGVSGNTFRAFRHVPTPSKKFRTWTTCRLEHTLRDILACERPDSYALQVHMATQALESSWRHHANKEMGYGRGAKLLNLVLKKLACLESLTDEQRTRLISLMHVPWDSYTIQGLRLVSPALSIPSNATMKFITTPEQYQVFMAEITDITAEANVPAIYYDVLAWDMAH</sequence>
<dbReference type="Proteomes" id="UP001549320">
    <property type="component" value="Unassembled WGS sequence"/>
</dbReference>